<accession>A0A1L9T292</accession>
<dbReference type="PROSITE" id="PS00463">
    <property type="entry name" value="ZN2_CY6_FUNGAL_1"/>
    <property type="match status" value="1"/>
</dbReference>
<keyword evidence="2" id="KW-0862">Zinc</keyword>
<dbReference type="CDD" id="cd00067">
    <property type="entry name" value="GAL4"/>
    <property type="match status" value="1"/>
</dbReference>
<dbReference type="PANTHER" id="PTHR36206">
    <property type="entry name" value="ASPERCRYPTIN BIOSYNTHESIS CLUSTER-SPECIFIC TRANSCRIPTION REGULATOR ATNN-RELATED"/>
    <property type="match status" value="1"/>
</dbReference>
<name>A0A1L9T292_9EURO</name>
<keyword evidence="3" id="KW-0805">Transcription regulation</keyword>
<evidence type="ECO:0000256" key="2">
    <source>
        <dbReference type="ARBA" id="ARBA00022833"/>
    </source>
</evidence>
<dbReference type="PROSITE" id="PS50048">
    <property type="entry name" value="ZN2_CY6_FUNGAL_2"/>
    <property type="match status" value="1"/>
</dbReference>
<evidence type="ECO:0000256" key="1">
    <source>
        <dbReference type="ARBA" id="ARBA00022723"/>
    </source>
</evidence>
<dbReference type="Pfam" id="PF00172">
    <property type="entry name" value="Zn_clus"/>
    <property type="match status" value="1"/>
</dbReference>
<evidence type="ECO:0000256" key="4">
    <source>
        <dbReference type="ARBA" id="ARBA00023125"/>
    </source>
</evidence>
<dbReference type="OrthoDB" id="2593732at2759"/>
<dbReference type="STRING" id="1036612.A0A1L9T292"/>
<gene>
    <name evidence="8" type="ORF">ASPSYDRAFT_162212</name>
</gene>
<keyword evidence="4" id="KW-0238">DNA-binding</keyword>
<dbReference type="Gene3D" id="4.10.240.10">
    <property type="entry name" value="Zn(2)-C6 fungal-type DNA-binding domain"/>
    <property type="match status" value="1"/>
</dbReference>
<keyword evidence="9" id="KW-1185">Reference proteome</keyword>
<sequence>MPRHRKHTNHVRSGCRTCKIRRVKCDEQQPACRKCLSSGRVCDGYGIWSQPKRTTGLAIQKHLGSPAYHPNALPGLAQEEKRQLHRFRNMLTEKLSQPFGSYFWNSLVLQLSQSEPAVLHAALALTSAYERFVQDQGRLDFSSATPSGLFSLRQYNQAIRALVSNTSLETTLSLRIAIVSCVLFVCLEILRGDVNAMLAHFAAGIKLLRQLQHQERRVSTPKNIVILNEDPEAFDDHLVEVFARLNMQFLMLGHGPQSKETFFPAFRYGRHVHIPRHFCTAQQARQLANPILLSTMHFIMETEQLSLMTDAHPLLPNAKMLGKRRALQAGLSEWITAYNSSINSYLASISWSERLGLTTLRVYAAMSTILLDTCFSTKETAHDPHLPKFKSIIDCYQEFHKSLETQHCKGQPYFTIEPSFFPPLYFTALKCRDWSTRHQALLFLQQYHHMEGPWTGAMLAIVAGHVVSLEEKHFGGALQSPAATSNPLAQTPPSTRSSIVLPEFARIHCVECKLPDRRAQQSYIASLTLKRFRHELGKTGGWEVRKCSIDLTSQSEGAVLFV</sequence>
<dbReference type="Pfam" id="PF11951">
    <property type="entry name" value="Fungal_trans_2"/>
    <property type="match status" value="1"/>
</dbReference>
<evidence type="ECO:0000313" key="9">
    <source>
        <dbReference type="Proteomes" id="UP000184356"/>
    </source>
</evidence>
<dbReference type="PANTHER" id="PTHR36206:SF16">
    <property type="entry name" value="TRANSCRIPTION FACTOR DOMAIN-CONTAINING PROTEIN-RELATED"/>
    <property type="match status" value="1"/>
</dbReference>
<keyword evidence="6" id="KW-0539">Nucleus</keyword>
<dbReference type="VEuPathDB" id="FungiDB:ASPSYDRAFT_162212"/>
<dbReference type="GO" id="GO:0000981">
    <property type="term" value="F:DNA-binding transcription factor activity, RNA polymerase II-specific"/>
    <property type="evidence" value="ECO:0007669"/>
    <property type="project" value="InterPro"/>
</dbReference>
<dbReference type="EMBL" id="KV878597">
    <property type="protein sequence ID" value="OJJ53584.1"/>
    <property type="molecule type" value="Genomic_DNA"/>
</dbReference>
<dbReference type="Proteomes" id="UP000184356">
    <property type="component" value="Unassembled WGS sequence"/>
</dbReference>
<keyword evidence="5" id="KW-0804">Transcription</keyword>
<feature type="domain" description="Zn(2)-C6 fungal-type" evidence="7">
    <location>
        <begin position="14"/>
        <end position="42"/>
    </location>
</feature>
<evidence type="ECO:0000256" key="6">
    <source>
        <dbReference type="ARBA" id="ARBA00023242"/>
    </source>
</evidence>
<proteinExistence type="predicted"/>
<evidence type="ECO:0000256" key="5">
    <source>
        <dbReference type="ARBA" id="ARBA00023163"/>
    </source>
</evidence>
<dbReference type="GO" id="GO:0003677">
    <property type="term" value="F:DNA binding"/>
    <property type="evidence" value="ECO:0007669"/>
    <property type="project" value="UniProtKB-KW"/>
</dbReference>
<protein>
    <recommendedName>
        <fullName evidence="7">Zn(2)-C6 fungal-type domain-containing protein</fullName>
    </recommendedName>
</protein>
<dbReference type="GeneID" id="63759144"/>
<dbReference type="SUPFAM" id="SSF57701">
    <property type="entry name" value="Zn2/Cys6 DNA-binding domain"/>
    <property type="match status" value="1"/>
</dbReference>
<reference evidence="9" key="1">
    <citation type="journal article" date="2017" name="Genome Biol.">
        <title>Comparative genomics reveals high biological diversity and specific adaptations in the industrially and medically important fungal genus Aspergillus.</title>
        <authorList>
            <person name="de Vries R.P."/>
            <person name="Riley R."/>
            <person name="Wiebenga A."/>
            <person name="Aguilar-Osorio G."/>
            <person name="Amillis S."/>
            <person name="Uchima C.A."/>
            <person name="Anderluh G."/>
            <person name="Asadollahi M."/>
            <person name="Askin M."/>
            <person name="Barry K."/>
            <person name="Battaglia E."/>
            <person name="Bayram O."/>
            <person name="Benocci T."/>
            <person name="Braus-Stromeyer S.A."/>
            <person name="Caldana C."/>
            <person name="Canovas D."/>
            <person name="Cerqueira G.C."/>
            <person name="Chen F."/>
            <person name="Chen W."/>
            <person name="Choi C."/>
            <person name="Clum A."/>
            <person name="Dos Santos R.A."/>
            <person name="Damasio A.R."/>
            <person name="Diallinas G."/>
            <person name="Emri T."/>
            <person name="Fekete E."/>
            <person name="Flipphi M."/>
            <person name="Freyberg S."/>
            <person name="Gallo A."/>
            <person name="Gournas C."/>
            <person name="Habgood R."/>
            <person name="Hainaut M."/>
            <person name="Harispe M.L."/>
            <person name="Henrissat B."/>
            <person name="Hilden K.S."/>
            <person name="Hope R."/>
            <person name="Hossain A."/>
            <person name="Karabika E."/>
            <person name="Karaffa L."/>
            <person name="Karanyi Z."/>
            <person name="Krasevec N."/>
            <person name="Kuo A."/>
            <person name="Kusch H."/>
            <person name="LaButti K."/>
            <person name="Lagendijk E.L."/>
            <person name="Lapidus A."/>
            <person name="Levasseur A."/>
            <person name="Lindquist E."/>
            <person name="Lipzen A."/>
            <person name="Logrieco A.F."/>
            <person name="MacCabe A."/>
            <person name="Maekelae M.R."/>
            <person name="Malavazi I."/>
            <person name="Melin P."/>
            <person name="Meyer V."/>
            <person name="Mielnichuk N."/>
            <person name="Miskei M."/>
            <person name="Molnar A.P."/>
            <person name="Mule G."/>
            <person name="Ngan C.Y."/>
            <person name="Orejas M."/>
            <person name="Orosz E."/>
            <person name="Ouedraogo J.P."/>
            <person name="Overkamp K.M."/>
            <person name="Park H.-S."/>
            <person name="Perrone G."/>
            <person name="Piumi F."/>
            <person name="Punt P.J."/>
            <person name="Ram A.F."/>
            <person name="Ramon A."/>
            <person name="Rauscher S."/>
            <person name="Record E."/>
            <person name="Riano-Pachon D.M."/>
            <person name="Robert V."/>
            <person name="Roehrig J."/>
            <person name="Ruller R."/>
            <person name="Salamov A."/>
            <person name="Salih N.S."/>
            <person name="Samson R.A."/>
            <person name="Sandor E."/>
            <person name="Sanguinetti M."/>
            <person name="Schuetze T."/>
            <person name="Sepcic K."/>
            <person name="Shelest E."/>
            <person name="Sherlock G."/>
            <person name="Sophianopoulou V."/>
            <person name="Squina F.M."/>
            <person name="Sun H."/>
            <person name="Susca A."/>
            <person name="Todd R.B."/>
            <person name="Tsang A."/>
            <person name="Unkles S.E."/>
            <person name="van de Wiele N."/>
            <person name="van Rossen-Uffink D."/>
            <person name="Oliveira J.V."/>
            <person name="Vesth T.C."/>
            <person name="Visser J."/>
            <person name="Yu J.-H."/>
            <person name="Zhou M."/>
            <person name="Andersen M.R."/>
            <person name="Archer D.B."/>
            <person name="Baker S.E."/>
            <person name="Benoit I."/>
            <person name="Brakhage A.A."/>
            <person name="Braus G.H."/>
            <person name="Fischer R."/>
            <person name="Frisvad J.C."/>
            <person name="Goldman G.H."/>
            <person name="Houbraken J."/>
            <person name="Oakley B."/>
            <person name="Pocsi I."/>
            <person name="Scazzocchio C."/>
            <person name="Seiboth B."/>
            <person name="vanKuyk P.A."/>
            <person name="Wortman J."/>
            <person name="Dyer P.S."/>
            <person name="Grigoriev I.V."/>
        </authorList>
    </citation>
    <scope>NUCLEOTIDE SEQUENCE [LARGE SCALE GENOMIC DNA]</scope>
    <source>
        <strain evidence="9">CBS 593.65</strain>
    </source>
</reference>
<keyword evidence="1" id="KW-0479">Metal-binding</keyword>
<dbReference type="SMART" id="SM00066">
    <property type="entry name" value="GAL4"/>
    <property type="match status" value="1"/>
</dbReference>
<evidence type="ECO:0000256" key="3">
    <source>
        <dbReference type="ARBA" id="ARBA00023015"/>
    </source>
</evidence>
<evidence type="ECO:0000313" key="8">
    <source>
        <dbReference type="EMBL" id="OJJ53584.1"/>
    </source>
</evidence>
<evidence type="ECO:0000259" key="7">
    <source>
        <dbReference type="PROSITE" id="PS50048"/>
    </source>
</evidence>
<dbReference type="InterPro" id="IPR052360">
    <property type="entry name" value="Transcr_Regulatory_Proteins"/>
</dbReference>
<dbReference type="RefSeq" id="XP_040697390.1">
    <property type="nucleotide sequence ID" value="XM_040843071.1"/>
</dbReference>
<dbReference type="InterPro" id="IPR001138">
    <property type="entry name" value="Zn2Cys6_DnaBD"/>
</dbReference>
<dbReference type="InterPro" id="IPR036864">
    <property type="entry name" value="Zn2-C6_fun-type_DNA-bd_sf"/>
</dbReference>
<dbReference type="GO" id="GO:0008270">
    <property type="term" value="F:zinc ion binding"/>
    <property type="evidence" value="ECO:0007669"/>
    <property type="project" value="InterPro"/>
</dbReference>
<dbReference type="AlphaFoldDB" id="A0A1L9T292"/>
<organism evidence="8 9">
    <name type="scientific">Aspergillus sydowii CBS 593.65</name>
    <dbReference type="NCBI Taxonomy" id="1036612"/>
    <lineage>
        <taxon>Eukaryota</taxon>
        <taxon>Fungi</taxon>
        <taxon>Dikarya</taxon>
        <taxon>Ascomycota</taxon>
        <taxon>Pezizomycotina</taxon>
        <taxon>Eurotiomycetes</taxon>
        <taxon>Eurotiomycetidae</taxon>
        <taxon>Eurotiales</taxon>
        <taxon>Aspergillaceae</taxon>
        <taxon>Aspergillus</taxon>
        <taxon>Aspergillus subgen. Nidulantes</taxon>
    </lineage>
</organism>
<dbReference type="InterPro" id="IPR021858">
    <property type="entry name" value="Fun_TF"/>
</dbReference>